<name>A0AAD6MNF7_9ROSI</name>
<sequence>MELVYCPFSSWANNSEVICKCIYLSIHMFYCLFAKTEFSQYAGIRCMHKLHGICNLKREK</sequence>
<dbReference type="Proteomes" id="UP001164929">
    <property type="component" value="Chromosome 8"/>
</dbReference>
<dbReference type="AlphaFoldDB" id="A0AAD6MNF7"/>
<comment type="caution">
    <text evidence="1">The sequence shown here is derived from an EMBL/GenBank/DDBJ whole genome shotgun (WGS) entry which is preliminary data.</text>
</comment>
<reference evidence="1" key="1">
    <citation type="journal article" date="2023" name="Mol. Ecol. Resour.">
        <title>Chromosome-level genome assembly of a triploid poplar Populus alba 'Berolinensis'.</title>
        <authorList>
            <person name="Chen S."/>
            <person name="Yu Y."/>
            <person name="Wang X."/>
            <person name="Wang S."/>
            <person name="Zhang T."/>
            <person name="Zhou Y."/>
            <person name="He R."/>
            <person name="Meng N."/>
            <person name="Wang Y."/>
            <person name="Liu W."/>
            <person name="Liu Z."/>
            <person name="Liu J."/>
            <person name="Guo Q."/>
            <person name="Huang H."/>
            <person name="Sederoff R.R."/>
            <person name="Wang G."/>
            <person name="Qu G."/>
            <person name="Chen S."/>
        </authorList>
    </citation>
    <scope>NUCLEOTIDE SEQUENCE</scope>
    <source>
        <strain evidence="1">SC-2020</strain>
    </source>
</reference>
<proteinExistence type="predicted"/>
<evidence type="ECO:0000313" key="2">
    <source>
        <dbReference type="Proteomes" id="UP001164929"/>
    </source>
</evidence>
<gene>
    <name evidence="1" type="ORF">NC653_020920</name>
</gene>
<organism evidence="1 2">
    <name type="scientific">Populus alba x Populus x berolinensis</name>
    <dbReference type="NCBI Taxonomy" id="444605"/>
    <lineage>
        <taxon>Eukaryota</taxon>
        <taxon>Viridiplantae</taxon>
        <taxon>Streptophyta</taxon>
        <taxon>Embryophyta</taxon>
        <taxon>Tracheophyta</taxon>
        <taxon>Spermatophyta</taxon>
        <taxon>Magnoliopsida</taxon>
        <taxon>eudicotyledons</taxon>
        <taxon>Gunneridae</taxon>
        <taxon>Pentapetalae</taxon>
        <taxon>rosids</taxon>
        <taxon>fabids</taxon>
        <taxon>Malpighiales</taxon>
        <taxon>Salicaceae</taxon>
        <taxon>Saliceae</taxon>
        <taxon>Populus</taxon>
    </lineage>
</organism>
<dbReference type="EMBL" id="JAQIZT010000008">
    <property type="protein sequence ID" value="KAJ6987810.1"/>
    <property type="molecule type" value="Genomic_DNA"/>
</dbReference>
<protein>
    <submittedName>
        <fullName evidence="1">Uncharacterized protein</fullName>
    </submittedName>
</protein>
<evidence type="ECO:0000313" key="1">
    <source>
        <dbReference type="EMBL" id="KAJ6987810.1"/>
    </source>
</evidence>
<keyword evidence="2" id="KW-1185">Reference proteome</keyword>
<accession>A0AAD6MNF7</accession>